<protein>
    <recommendedName>
        <fullName evidence="3">YkgJ family cysteine cluster protein</fullName>
    </recommendedName>
</protein>
<dbReference type="RefSeq" id="WP_188384832.1">
    <property type="nucleotide sequence ID" value="NZ_BMEY01000011.1"/>
</dbReference>
<organism evidence="1 2">
    <name type="scientific">Ornithinibacillus halotolerans</name>
    <dbReference type="NCBI Taxonomy" id="1274357"/>
    <lineage>
        <taxon>Bacteria</taxon>
        <taxon>Bacillati</taxon>
        <taxon>Bacillota</taxon>
        <taxon>Bacilli</taxon>
        <taxon>Bacillales</taxon>
        <taxon>Bacillaceae</taxon>
        <taxon>Ornithinibacillus</taxon>
    </lineage>
</organism>
<reference evidence="1" key="2">
    <citation type="submission" date="2020-09" db="EMBL/GenBank/DDBJ databases">
        <authorList>
            <person name="Sun Q."/>
            <person name="Zhou Y."/>
        </authorList>
    </citation>
    <scope>NUCLEOTIDE SEQUENCE</scope>
    <source>
        <strain evidence="1">CGMCC 1.12408</strain>
    </source>
</reference>
<evidence type="ECO:0008006" key="3">
    <source>
        <dbReference type="Google" id="ProtNLM"/>
    </source>
</evidence>
<dbReference type="Pfam" id="PF03692">
    <property type="entry name" value="CxxCxxCC"/>
    <property type="match status" value="1"/>
</dbReference>
<proteinExistence type="predicted"/>
<reference evidence="1" key="1">
    <citation type="journal article" date="2014" name="Int. J. Syst. Evol. Microbiol.">
        <title>Complete genome sequence of Corynebacterium casei LMG S-19264T (=DSM 44701T), isolated from a smear-ripened cheese.</title>
        <authorList>
            <consortium name="US DOE Joint Genome Institute (JGI-PGF)"/>
            <person name="Walter F."/>
            <person name="Albersmeier A."/>
            <person name="Kalinowski J."/>
            <person name="Ruckert C."/>
        </authorList>
    </citation>
    <scope>NUCLEOTIDE SEQUENCE</scope>
    <source>
        <strain evidence="1">CGMCC 1.12408</strain>
    </source>
</reference>
<dbReference type="EMBL" id="BMEY01000011">
    <property type="protein sequence ID" value="GGA79124.1"/>
    <property type="molecule type" value="Genomic_DNA"/>
</dbReference>
<evidence type="ECO:0000313" key="2">
    <source>
        <dbReference type="Proteomes" id="UP000613512"/>
    </source>
</evidence>
<accession>A0A916S320</accession>
<sequence length="244" mass="28991">MSNQYLTVEEIQAKCNQLMNEYEIDEEKFYTIVERWAEEEVSVDDKLVASFQELLKVVSTEISNMEDHVGLTSTCRMGCSFCCYFPIIVNEMEAKLMNQAIQNLPDERRSSIQEHLRQYYETYKQQIEEVLTLDFKNDPDFKMKYRKTLTPCPLLDTKTNKCMAYEIRPIPCRTYMNFTNPTICETNLMPKETISFEFLYAQYMGALNEFLQFLYEEGDTGFIHYPDDLYKENYLIEWMKPTAK</sequence>
<keyword evidence="2" id="KW-1185">Reference proteome</keyword>
<name>A0A916S320_9BACI</name>
<evidence type="ECO:0000313" key="1">
    <source>
        <dbReference type="EMBL" id="GGA79124.1"/>
    </source>
</evidence>
<comment type="caution">
    <text evidence="1">The sequence shown here is derived from an EMBL/GenBank/DDBJ whole genome shotgun (WGS) entry which is preliminary data.</text>
</comment>
<dbReference type="Proteomes" id="UP000613512">
    <property type="component" value="Unassembled WGS sequence"/>
</dbReference>
<dbReference type="AlphaFoldDB" id="A0A916S320"/>
<dbReference type="InterPro" id="IPR005358">
    <property type="entry name" value="Puta_zinc/iron-chelating_dom"/>
</dbReference>
<gene>
    <name evidence="1" type="ORF">GCM10008025_23210</name>
</gene>